<evidence type="ECO:0000256" key="10">
    <source>
        <dbReference type="PIRNR" id="PIRNR000905"/>
    </source>
</evidence>
<dbReference type="Gene3D" id="1.20.144.10">
    <property type="entry name" value="Phosphatidic acid phosphatase type 2/haloperoxidase"/>
    <property type="match status" value="1"/>
</dbReference>
<feature type="transmembrane region" description="Helical" evidence="13">
    <location>
        <begin position="172"/>
        <end position="190"/>
    </location>
</feature>
<comment type="caution">
    <text evidence="15">The sequence shown here is derived from an EMBL/GenBank/DDBJ whole genome shotgun (WGS) entry which is preliminary data.</text>
</comment>
<dbReference type="InterPro" id="IPR016275">
    <property type="entry name" value="Glucose-6-phosphatase"/>
</dbReference>
<dbReference type="SUPFAM" id="SSF48317">
    <property type="entry name" value="Acid phosphatase/Vanadium-dependent haloperoxidase"/>
    <property type="match status" value="1"/>
</dbReference>
<dbReference type="GO" id="GO:0005789">
    <property type="term" value="C:endoplasmic reticulum membrane"/>
    <property type="evidence" value="ECO:0007669"/>
    <property type="project" value="UniProtKB-SubCell"/>
</dbReference>
<accession>A0A553RKR7</accession>
<dbReference type="GO" id="GO:0051156">
    <property type="term" value="P:glucose 6-phosphate metabolic process"/>
    <property type="evidence" value="ECO:0007669"/>
    <property type="project" value="TreeGrafter"/>
</dbReference>
<evidence type="ECO:0000256" key="2">
    <source>
        <dbReference type="ARBA" id="ARBA00004742"/>
    </source>
</evidence>
<proteinExistence type="inferred from homology"/>
<feature type="domain" description="Phosphatidic acid phosphatase type 2/haloperoxidase" evidence="14">
    <location>
        <begin position="53"/>
        <end position="187"/>
    </location>
</feature>
<protein>
    <recommendedName>
        <fullName evidence="10">Glucose-6-phosphatase</fullName>
        <ecNumber evidence="10">3.1.3.9</ecNumber>
    </recommendedName>
</protein>
<feature type="transmembrane region" description="Helical" evidence="13">
    <location>
        <begin position="25"/>
        <end position="49"/>
    </location>
</feature>
<keyword evidence="8 13" id="KW-1133">Transmembrane helix</keyword>
<dbReference type="PANTHER" id="PTHR12591:SF2">
    <property type="entry name" value="GLUCOSE-6-PHOSPHATASE 3"/>
    <property type="match status" value="1"/>
</dbReference>
<evidence type="ECO:0000256" key="13">
    <source>
        <dbReference type="SAM" id="Phobius"/>
    </source>
</evidence>
<evidence type="ECO:0000256" key="12">
    <source>
        <dbReference type="PIRSR" id="PIRSR000905-2"/>
    </source>
</evidence>
<feature type="binding site" evidence="12">
    <location>
        <position position="79"/>
    </location>
    <ligand>
        <name>substrate</name>
    </ligand>
</feature>
<evidence type="ECO:0000256" key="3">
    <source>
        <dbReference type="ARBA" id="ARBA00009266"/>
    </source>
</evidence>
<comment type="similarity">
    <text evidence="3 10">Belongs to the glucose-6-phosphatase family.</text>
</comment>
<dbReference type="SMART" id="SM00014">
    <property type="entry name" value="acidPPc"/>
    <property type="match status" value="1"/>
</dbReference>
<dbReference type="STRING" id="623744.A0A553RKR7"/>
<dbReference type="AlphaFoldDB" id="A0A553RKR7"/>
<gene>
    <name evidence="15" type="ORF">DNTS_017681</name>
</gene>
<keyword evidence="5 13" id="KW-0812">Transmembrane</keyword>
<feature type="transmembrane region" description="Helical" evidence="13">
    <location>
        <begin position="56"/>
        <end position="76"/>
    </location>
</feature>
<sequence length="339" mass="37475">MEGIHVQGVWMAEALQQSCGDWRDLLLVASHLGDPKAAVLLIFPVVFYLHRRTGIAVLWVAALSEWVNLVLKWILFGERPYWWIGESGLFSGSPPQVQQFPSTCETGPGSPSGHAMVSAAVWWVIVSPLASLCCARTGSKLISALPYLLYVMFLGCVGISRIFILAHFPHQVLAGLLAGVFLGVSLNRSVPHCRPLLFFFCISTGLLCAALLMHTVLLKSGLDLSWSISRAKRWCSSPEWIRLDTAPFSSLTRDTGVLLGLGLAQFWKPGGWTLPWVPRTLCVALSSLALHYISRCPMPTVPPLLFYSLFFLKYSIVPQVVMVLVPGLVHLLTRKPKRE</sequence>
<comment type="subcellular location">
    <subcellularLocation>
        <location evidence="1">Endoplasmic reticulum membrane</location>
        <topology evidence="1">Multi-pass membrane protein</topology>
    </subcellularLocation>
</comment>
<evidence type="ECO:0000256" key="11">
    <source>
        <dbReference type="PIRSR" id="PIRSR000905-1"/>
    </source>
</evidence>
<feature type="binding site" evidence="12">
    <location>
        <position position="161"/>
    </location>
    <ligand>
        <name>substrate</name>
    </ligand>
</feature>
<comment type="pathway">
    <text evidence="2 10">Carbohydrate biosynthesis; gluconeogenesis.</text>
</comment>
<keyword evidence="9 10" id="KW-0472">Membrane</keyword>
<feature type="active site" description="Nucleophile" evidence="11">
    <location>
        <position position="167"/>
    </location>
</feature>
<dbReference type="PANTHER" id="PTHR12591">
    <property type="entry name" value="GLUCOSE-6-PHOSPHATASE"/>
    <property type="match status" value="1"/>
</dbReference>
<evidence type="ECO:0000256" key="5">
    <source>
        <dbReference type="ARBA" id="ARBA00022692"/>
    </source>
</evidence>
<dbReference type="GO" id="GO:0006094">
    <property type="term" value="P:gluconeogenesis"/>
    <property type="evidence" value="ECO:0007669"/>
    <property type="project" value="UniProtKB-UniRule"/>
</dbReference>
<keyword evidence="6 10" id="KW-0378">Hydrolase</keyword>
<evidence type="ECO:0000256" key="6">
    <source>
        <dbReference type="ARBA" id="ARBA00022801"/>
    </source>
</evidence>
<feature type="transmembrane region" description="Helical" evidence="13">
    <location>
        <begin position="147"/>
        <end position="166"/>
    </location>
</feature>
<keyword evidence="7 10" id="KW-0256">Endoplasmic reticulum</keyword>
<dbReference type="FunFam" id="1.20.144.10:FF:000018">
    <property type="entry name" value="Glucose-6-phosphatase"/>
    <property type="match status" value="1"/>
</dbReference>
<evidence type="ECO:0000256" key="1">
    <source>
        <dbReference type="ARBA" id="ARBA00004477"/>
    </source>
</evidence>
<keyword evidence="4 10" id="KW-0312">Gluconeogenesis</keyword>
<evidence type="ECO:0000313" key="15">
    <source>
        <dbReference type="EMBL" id="TRZ02773.1"/>
    </source>
</evidence>
<feature type="transmembrane region" description="Helical" evidence="13">
    <location>
        <begin position="115"/>
        <end position="135"/>
    </location>
</feature>
<feature type="transmembrane region" description="Helical" evidence="13">
    <location>
        <begin position="197"/>
        <end position="217"/>
    </location>
</feature>
<evidence type="ECO:0000313" key="16">
    <source>
        <dbReference type="Proteomes" id="UP000316079"/>
    </source>
</evidence>
<evidence type="ECO:0000256" key="4">
    <source>
        <dbReference type="ARBA" id="ARBA00022432"/>
    </source>
</evidence>
<evidence type="ECO:0000259" key="14">
    <source>
        <dbReference type="SMART" id="SM00014"/>
    </source>
</evidence>
<feature type="transmembrane region" description="Helical" evidence="13">
    <location>
        <begin position="305"/>
        <end position="329"/>
    </location>
</feature>
<keyword evidence="16" id="KW-1185">Reference proteome</keyword>
<reference evidence="15 16" key="1">
    <citation type="journal article" date="2019" name="Sci. Data">
        <title>Hybrid genome assembly and annotation of Danionella translucida.</title>
        <authorList>
            <person name="Kadobianskyi M."/>
            <person name="Schulze L."/>
            <person name="Schuelke M."/>
            <person name="Judkewitz B."/>
        </authorList>
    </citation>
    <scope>NUCLEOTIDE SEQUENCE [LARGE SCALE GENOMIC DNA]</scope>
    <source>
        <strain evidence="15 16">Bolton</strain>
    </source>
</reference>
<dbReference type="EMBL" id="SRMA01023884">
    <property type="protein sequence ID" value="TRZ02773.1"/>
    <property type="molecule type" value="Genomic_DNA"/>
</dbReference>
<feature type="active site" description="Proton donor" evidence="11">
    <location>
        <position position="114"/>
    </location>
</feature>
<name>A0A553RKR7_9TELE</name>
<organism evidence="15 16">
    <name type="scientific">Danionella cerebrum</name>
    <dbReference type="NCBI Taxonomy" id="2873325"/>
    <lineage>
        <taxon>Eukaryota</taxon>
        <taxon>Metazoa</taxon>
        <taxon>Chordata</taxon>
        <taxon>Craniata</taxon>
        <taxon>Vertebrata</taxon>
        <taxon>Euteleostomi</taxon>
        <taxon>Actinopterygii</taxon>
        <taxon>Neopterygii</taxon>
        <taxon>Teleostei</taxon>
        <taxon>Ostariophysi</taxon>
        <taxon>Cypriniformes</taxon>
        <taxon>Danionidae</taxon>
        <taxon>Danioninae</taxon>
        <taxon>Danionella</taxon>
    </lineage>
</organism>
<evidence type="ECO:0000256" key="8">
    <source>
        <dbReference type="ARBA" id="ARBA00022989"/>
    </source>
</evidence>
<dbReference type="InterPro" id="IPR036938">
    <property type="entry name" value="PAP2/HPO_sf"/>
</dbReference>
<dbReference type="InterPro" id="IPR000326">
    <property type="entry name" value="PAP2/HPO"/>
</dbReference>
<dbReference type="UniPathway" id="UPA00138"/>
<dbReference type="PIRSF" id="PIRSF000905">
    <property type="entry name" value="Glucose-6-phosphatase"/>
    <property type="match status" value="1"/>
</dbReference>
<dbReference type="EC" id="3.1.3.9" evidence="10"/>
<evidence type="ECO:0000256" key="9">
    <source>
        <dbReference type="ARBA" id="ARBA00023136"/>
    </source>
</evidence>
<evidence type="ECO:0000256" key="7">
    <source>
        <dbReference type="ARBA" id="ARBA00022824"/>
    </source>
</evidence>
<dbReference type="Pfam" id="PF01569">
    <property type="entry name" value="PAP2"/>
    <property type="match status" value="1"/>
</dbReference>
<dbReference type="GO" id="GO:0004346">
    <property type="term" value="F:glucose-6-phosphatase activity"/>
    <property type="evidence" value="ECO:0007669"/>
    <property type="project" value="UniProtKB-EC"/>
</dbReference>
<dbReference type="OrthoDB" id="6416209at2759"/>
<dbReference type="Proteomes" id="UP000316079">
    <property type="component" value="Unassembled WGS sequence"/>
</dbReference>